<dbReference type="AlphaFoldDB" id="A0A059CR42"/>
<evidence type="ECO:0000259" key="7">
    <source>
        <dbReference type="PROSITE" id="PS50011"/>
    </source>
</evidence>
<keyword evidence="4" id="KW-0547">Nucleotide-binding</keyword>
<accession>A0A059CR42</accession>
<dbReference type="Gramene" id="KCW80689">
    <property type="protein sequence ID" value="KCW80689"/>
    <property type="gene ID" value="EUGRSUZ_C02083"/>
</dbReference>
<evidence type="ECO:0000256" key="4">
    <source>
        <dbReference type="ARBA" id="ARBA00022741"/>
    </source>
</evidence>
<evidence type="ECO:0000256" key="6">
    <source>
        <dbReference type="ARBA" id="ARBA00022840"/>
    </source>
</evidence>
<dbReference type="Gene3D" id="1.10.510.10">
    <property type="entry name" value="Transferase(Phosphotransferase) domain 1"/>
    <property type="match status" value="1"/>
</dbReference>
<evidence type="ECO:0000256" key="1">
    <source>
        <dbReference type="ARBA" id="ARBA00012513"/>
    </source>
</evidence>
<dbReference type="GO" id="GO:0005524">
    <property type="term" value="F:ATP binding"/>
    <property type="evidence" value="ECO:0007669"/>
    <property type="project" value="UniProtKB-KW"/>
</dbReference>
<dbReference type="STRING" id="71139.A0A059CR42"/>
<evidence type="ECO:0000256" key="5">
    <source>
        <dbReference type="ARBA" id="ARBA00022777"/>
    </source>
</evidence>
<dbReference type="InterPro" id="IPR011009">
    <property type="entry name" value="Kinase-like_dom_sf"/>
</dbReference>
<dbReference type="GO" id="GO:0030968">
    <property type="term" value="P:endoplasmic reticulum unfolded protein response"/>
    <property type="evidence" value="ECO:0007669"/>
    <property type="project" value="InterPro"/>
</dbReference>
<dbReference type="EC" id="2.7.11.1" evidence="1"/>
<dbReference type="PROSITE" id="PS50011">
    <property type="entry name" value="PROTEIN_KINASE_DOM"/>
    <property type="match status" value="1"/>
</dbReference>
<dbReference type="InterPro" id="IPR000719">
    <property type="entry name" value="Prot_kinase_dom"/>
</dbReference>
<dbReference type="Pfam" id="PF00069">
    <property type="entry name" value="Pkinase"/>
    <property type="match status" value="1"/>
</dbReference>
<dbReference type="FunFam" id="3.30.200.20:FF:000077">
    <property type="entry name" value="Putative Serine/threonine-protein kinase/endoribonuclease IRE1"/>
    <property type="match status" value="1"/>
</dbReference>
<keyword evidence="5" id="KW-0418">Kinase</keyword>
<protein>
    <recommendedName>
        <fullName evidence="1">non-specific serine/threonine protein kinase</fullName>
        <ecNumber evidence="1">2.7.11.1</ecNumber>
    </recommendedName>
</protein>
<dbReference type="InterPro" id="IPR045133">
    <property type="entry name" value="IRE1/2-like"/>
</dbReference>
<dbReference type="eggNOG" id="KOG1027">
    <property type="taxonomic scope" value="Eukaryota"/>
</dbReference>
<dbReference type="EMBL" id="KK198755">
    <property type="protein sequence ID" value="KCW80689.1"/>
    <property type="molecule type" value="Genomic_DNA"/>
</dbReference>
<dbReference type="GO" id="GO:0004674">
    <property type="term" value="F:protein serine/threonine kinase activity"/>
    <property type="evidence" value="ECO:0007669"/>
    <property type="project" value="UniProtKB-KW"/>
</dbReference>
<reference evidence="8" key="1">
    <citation type="submission" date="2013-07" db="EMBL/GenBank/DDBJ databases">
        <title>The genome of Eucalyptus grandis.</title>
        <authorList>
            <person name="Schmutz J."/>
            <person name="Hayes R."/>
            <person name="Myburg A."/>
            <person name="Tuskan G."/>
            <person name="Grattapaglia D."/>
            <person name="Rokhsar D.S."/>
        </authorList>
    </citation>
    <scope>NUCLEOTIDE SEQUENCE</scope>
    <source>
        <tissue evidence="8">Leaf extractions</tissue>
    </source>
</reference>
<dbReference type="InParanoid" id="A0A059CR42"/>
<dbReference type="GO" id="GO:0004521">
    <property type="term" value="F:RNA endonuclease activity"/>
    <property type="evidence" value="ECO:0007669"/>
    <property type="project" value="InterPro"/>
</dbReference>
<evidence type="ECO:0000256" key="2">
    <source>
        <dbReference type="ARBA" id="ARBA00022527"/>
    </source>
</evidence>
<feature type="domain" description="Protein kinase" evidence="7">
    <location>
        <begin position="82"/>
        <end position="245"/>
    </location>
</feature>
<keyword evidence="3" id="KW-0808">Transferase</keyword>
<gene>
    <name evidence="8" type="ORF">EUGRSUZ_C02083</name>
</gene>
<dbReference type="SUPFAM" id="SSF56112">
    <property type="entry name" value="Protein kinase-like (PK-like)"/>
    <property type="match status" value="1"/>
</dbReference>
<dbReference type="InterPro" id="IPR008271">
    <property type="entry name" value="Ser/Thr_kinase_AS"/>
</dbReference>
<dbReference type="PANTHER" id="PTHR13954:SF6">
    <property type="entry name" value="NON-SPECIFIC SERINE_THREONINE PROTEIN KINASE"/>
    <property type="match status" value="1"/>
</dbReference>
<name>A0A059CR42_EUCGR</name>
<sequence length="245" mass="27551">MLKDFRIDGRQKIHVDFDGVDYHWSLSEERSGSITEAESSSEGESSKPTKTKLSFFKGIEPIYEGNEGSIDNIRKSKIGKIDLSGKIIGKGSNGTIVIEGKYEERPAAVKRLVRVHRDVADNEMKILRKSDLYENIVRYYGFERDQYSVCLALELCTCTLDDLIQAYSDSSNNPQLPDDPASIKASVRDTMQDFNLWWADGHPSPTLLKPTRNMVSGLSQLHGLGIIHRDLKPTNVLITRNPLHA</sequence>
<keyword evidence="6" id="KW-0067">ATP-binding</keyword>
<dbReference type="PROSITE" id="PS00108">
    <property type="entry name" value="PROTEIN_KINASE_ST"/>
    <property type="match status" value="1"/>
</dbReference>
<dbReference type="PANTHER" id="PTHR13954">
    <property type="entry name" value="IRE1-RELATED"/>
    <property type="match status" value="1"/>
</dbReference>
<keyword evidence="2" id="KW-0723">Serine/threonine-protein kinase</keyword>
<proteinExistence type="predicted"/>
<organism evidence="8">
    <name type="scientific">Eucalyptus grandis</name>
    <name type="common">Flooded gum</name>
    <dbReference type="NCBI Taxonomy" id="71139"/>
    <lineage>
        <taxon>Eukaryota</taxon>
        <taxon>Viridiplantae</taxon>
        <taxon>Streptophyta</taxon>
        <taxon>Embryophyta</taxon>
        <taxon>Tracheophyta</taxon>
        <taxon>Spermatophyta</taxon>
        <taxon>Magnoliopsida</taxon>
        <taxon>eudicotyledons</taxon>
        <taxon>Gunneridae</taxon>
        <taxon>Pentapetalae</taxon>
        <taxon>rosids</taxon>
        <taxon>malvids</taxon>
        <taxon>Myrtales</taxon>
        <taxon>Myrtaceae</taxon>
        <taxon>Myrtoideae</taxon>
        <taxon>Eucalypteae</taxon>
        <taxon>Eucalyptus</taxon>
    </lineage>
</organism>
<evidence type="ECO:0000313" key="8">
    <source>
        <dbReference type="EMBL" id="KCW80689.1"/>
    </source>
</evidence>
<evidence type="ECO:0000256" key="3">
    <source>
        <dbReference type="ARBA" id="ARBA00022679"/>
    </source>
</evidence>